<sequence length="88" mass="10011">MYCNRFGIGGYGFGGSYAYGGFNFFIMIPTLIILFLIAYFIYKAINSKNLNFTVDTTSSKAMSILNERFATGEINDEEYETKKNQLLK</sequence>
<keyword evidence="4" id="KW-1185">Reference proteome</keyword>
<dbReference type="PATRIC" id="fig|1121326.3.peg.2468"/>
<evidence type="ECO:0000259" key="2">
    <source>
        <dbReference type="Pfam" id="PF09851"/>
    </source>
</evidence>
<gene>
    <name evidence="3" type="ORF">CLMAG_24680</name>
</gene>
<dbReference type="InterPro" id="IPR018649">
    <property type="entry name" value="SHOCT"/>
</dbReference>
<proteinExistence type="predicted"/>
<comment type="caution">
    <text evidence="3">The sequence shown here is derived from an EMBL/GenBank/DDBJ whole genome shotgun (WGS) entry which is preliminary data.</text>
</comment>
<protein>
    <recommendedName>
        <fullName evidence="2">SHOCT domain-containing protein</fullName>
    </recommendedName>
</protein>
<evidence type="ECO:0000313" key="3">
    <source>
        <dbReference type="EMBL" id="KZL92654.1"/>
    </source>
</evidence>
<organism evidence="3 4">
    <name type="scientific">Clostridium magnum DSM 2767</name>
    <dbReference type="NCBI Taxonomy" id="1121326"/>
    <lineage>
        <taxon>Bacteria</taxon>
        <taxon>Bacillati</taxon>
        <taxon>Bacillota</taxon>
        <taxon>Clostridia</taxon>
        <taxon>Eubacteriales</taxon>
        <taxon>Clostridiaceae</taxon>
        <taxon>Clostridium</taxon>
    </lineage>
</organism>
<dbReference type="RefSeq" id="WP_082831896.1">
    <property type="nucleotide sequence ID" value="NZ_FQXL01000021.1"/>
</dbReference>
<feature type="domain" description="SHOCT" evidence="2">
    <location>
        <begin position="61"/>
        <end position="87"/>
    </location>
</feature>
<dbReference type="OrthoDB" id="5461404at2"/>
<keyword evidence="1" id="KW-0472">Membrane</keyword>
<dbReference type="AlphaFoldDB" id="A0A162THL9"/>
<feature type="transmembrane region" description="Helical" evidence="1">
    <location>
        <begin position="20"/>
        <end position="42"/>
    </location>
</feature>
<dbReference type="Pfam" id="PF09851">
    <property type="entry name" value="SHOCT"/>
    <property type="match status" value="1"/>
</dbReference>
<keyword evidence="1" id="KW-0812">Transmembrane</keyword>
<evidence type="ECO:0000313" key="4">
    <source>
        <dbReference type="Proteomes" id="UP000076603"/>
    </source>
</evidence>
<evidence type="ECO:0000256" key="1">
    <source>
        <dbReference type="SAM" id="Phobius"/>
    </source>
</evidence>
<dbReference type="Proteomes" id="UP000076603">
    <property type="component" value="Unassembled WGS sequence"/>
</dbReference>
<dbReference type="STRING" id="1121326.CLMAG_24680"/>
<name>A0A162THL9_9CLOT</name>
<dbReference type="EMBL" id="LWAE01000002">
    <property type="protein sequence ID" value="KZL92654.1"/>
    <property type="molecule type" value="Genomic_DNA"/>
</dbReference>
<accession>A0A162THL9</accession>
<keyword evidence="1" id="KW-1133">Transmembrane helix</keyword>
<reference evidence="3 4" key="1">
    <citation type="submission" date="2016-04" db="EMBL/GenBank/DDBJ databases">
        <title>Genome sequence of Clostridium magnum DSM 2767.</title>
        <authorList>
            <person name="Poehlein A."/>
            <person name="Uhlig R."/>
            <person name="Fischer R."/>
            <person name="Bahl H."/>
            <person name="Daniel R."/>
        </authorList>
    </citation>
    <scope>NUCLEOTIDE SEQUENCE [LARGE SCALE GENOMIC DNA]</scope>
    <source>
        <strain evidence="3 4">DSM 2767</strain>
    </source>
</reference>